<dbReference type="PANTHER" id="PTHR47967">
    <property type="entry name" value="OS07G0603500 PROTEIN-RELATED"/>
    <property type="match status" value="1"/>
</dbReference>
<evidence type="ECO:0000313" key="5">
    <source>
        <dbReference type="EMBL" id="KAK6783886.1"/>
    </source>
</evidence>
<dbReference type="GO" id="GO:0006508">
    <property type="term" value="P:proteolysis"/>
    <property type="evidence" value="ECO:0007669"/>
    <property type="project" value="UniProtKB-KW"/>
</dbReference>
<dbReference type="GO" id="GO:0005576">
    <property type="term" value="C:extracellular region"/>
    <property type="evidence" value="ECO:0007669"/>
    <property type="project" value="TreeGrafter"/>
</dbReference>
<feature type="domain" description="Peptidase A1" evidence="4">
    <location>
        <begin position="35"/>
        <end position="129"/>
    </location>
</feature>
<dbReference type="InterPro" id="IPR051708">
    <property type="entry name" value="Plant_Aspart_Prot_A1"/>
</dbReference>
<name>A0AAN8TEI5_SOLBU</name>
<dbReference type="Pfam" id="PF14543">
    <property type="entry name" value="TAXi_N"/>
    <property type="match status" value="1"/>
</dbReference>
<dbReference type="SUPFAM" id="SSF50630">
    <property type="entry name" value="Acid proteases"/>
    <property type="match status" value="1"/>
</dbReference>
<evidence type="ECO:0000256" key="3">
    <source>
        <dbReference type="ARBA" id="ARBA00022801"/>
    </source>
</evidence>
<keyword evidence="3" id="KW-0378">Hydrolase</keyword>
<dbReference type="Gene3D" id="2.40.70.10">
    <property type="entry name" value="Acid Proteases"/>
    <property type="match status" value="1"/>
</dbReference>
<dbReference type="InterPro" id="IPR032861">
    <property type="entry name" value="TAXi_N"/>
</dbReference>
<dbReference type="InterPro" id="IPR021109">
    <property type="entry name" value="Peptidase_aspartic_dom_sf"/>
</dbReference>
<evidence type="ECO:0000256" key="1">
    <source>
        <dbReference type="ARBA" id="ARBA00007447"/>
    </source>
</evidence>
<keyword evidence="6" id="KW-1185">Reference proteome</keyword>
<dbReference type="Proteomes" id="UP001371456">
    <property type="component" value="Unassembled WGS sequence"/>
</dbReference>
<comment type="similarity">
    <text evidence="1">Belongs to the peptidase A1 family.</text>
</comment>
<protein>
    <recommendedName>
        <fullName evidence="4">Peptidase A1 domain-containing protein</fullName>
    </recommendedName>
</protein>
<keyword evidence="2" id="KW-0645">Protease</keyword>
<sequence>MDIRSEARISQLMIDHDLEKDTNEFQIYPLYTSEFLVPLKIGTPPVPQILAMDTGSLYFWVQCDGKRSIGPLYKYSESSSYVEDVFCDTPMCDLIMLKGQCGVSRRCDYTYKYATGVTKGNLASDVVTC</sequence>
<dbReference type="EMBL" id="JBANQN010000007">
    <property type="protein sequence ID" value="KAK6783886.1"/>
    <property type="molecule type" value="Genomic_DNA"/>
</dbReference>
<reference evidence="5 6" key="1">
    <citation type="submission" date="2024-02" db="EMBL/GenBank/DDBJ databases">
        <title>de novo genome assembly of Solanum bulbocastanum strain 11H21.</title>
        <authorList>
            <person name="Hosaka A.J."/>
        </authorList>
    </citation>
    <scope>NUCLEOTIDE SEQUENCE [LARGE SCALE GENOMIC DNA]</scope>
    <source>
        <tissue evidence="5">Young leaves</tissue>
    </source>
</reference>
<dbReference type="PROSITE" id="PS51767">
    <property type="entry name" value="PEPTIDASE_A1"/>
    <property type="match status" value="1"/>
</dbReference>
<evidence type="ECO:0000259" key="4">
    <source>
        <dbReference type="PROSITE" id="PS51767"/>
    </source>
</evidence>
<accession>A0AAN8TEI5</accession>
<comment type="caution">
    <text evidence="5">The sequence shown here is derived from an EMBL/GenBank/DDBJ whole genome shotgun (WGS) entry which is preliminary data.</text>
</comment>
<evidence type="ECO:0000313" key="6">
    <source>
        <dbReference type="Proteomes" id="UP001371456"/>
    </source>
</evidence>
<dbReference type="InterPro" id="IPR033121">
    <property type="entry name" value="PEPTIDASE_A1"/>
</dbReference>
<dbReference type="GO" id="GO:0008233">
    <property type="term" value="F:peptidase activity"/>
    <property type="evidence" value="ECO:0007669"/>
    <property type="project" value="UniProtKB-KW"/>
</dbReference>
<organism evidence="5 6">
    <name type="scientific">Solanum bulbocastanum</name>
    <name type="common">Wild potato</name>
    <dbReference type="NCBI Taxonomy" id="147425"/>
    <lineage>
        <taxon>Eukaryota</taxon>
        <taxon>Viridiplantae</taxon>
        <taxon>Streptophyta</taxon>
        <taxon>Embryophyta</taxon>
        <taxon>Tracheophyta</taxon>
        <taxon>Spermatophyta</taxon>
        <taxon>Magnoliopsida</taxon>
        <taxon>eudicotyledons</taxon>
        <taxon>Gunneridae</taxon>
        <taxon>Pentapetalae</taxon>
        <taxon>asterids</taxon>
        <taxon>lamiids</taxon>
        <taxon>Solanales</taxon>
        <taxon>Solanaceae</taxon>
        <taxon>Solanoideae</taxon>
        <taxon>Solaneae</taxon>
        <taxon>Solanum</taxon>
    </lineage>
</organism>
<gene>
    <name evidence="5" type="ORF">RDI58_017340</name>
</gene>
<dbReference type="AlphaFoldDB" id="A0AAN8TEI5"/>
<evidence type="ECO:0000256" key="2">
    <source>
        <dbReference type="ARBA" id="ARBA00022670"/>
    </source>
</evidence>
<dbReference type="PANTHER" id="PTHR47967:SF14">
    <property type="entry name" value="EUKARYOTIC ASPARTYL PROTEASE FAMILY PROTEIN"/>
    <property type="match status" value="1"/>
</dbReference>
<proteinExistence type="inferred from homology"/>